<evidence type="ECO:0000313" key="2">
    <source>
        <dbReference type="EMBL" id="KAK7269672.1"/>
    </source>
</evidence>
<reference evidence="2 3" key="1">
    <citation type="submission" date="2024-01" db="EMBL/GenBank/DDBJ databases">
        <title>The genomes of 5 underutilized Papilionoideae crops provide insights into root nodulation and disease resistanc.</title>
        <authorList>
            <person name="Yuan L."/>
        </authorList>
    </citation>
    <scope>NUCLEOTIDE SEQUENCE [LARGE SCALE GENOMIC DNA]</scope>
    <source>
        <strain evidence="2">ZHUSHIDOU_FW_LH</strain>
        <tissue evidence="2">Leaf</tissue>
    </source>
</reference>
<dbReference type="PANTHER" id="PTHR31676:SF196">
    <property type="entry name" value="DUF538 FAMILY PROTEIN"/>
    <property type="match status" value="1"/>
</dbReference>
<sequence length="158" mass="17094">MSSLRIILCILLSLTLTHALLTQQQDSLSAYEVLAQYGFPPGILPKGVTGYALNRETGEFAAYLEGSCSFVIETYTLKYKSTITGVITNGKLSKLKGVSVKILLLWLNIVEVVRDGDELQFSVGIASANFGVVNFLESPQCGCGFDCKNFNQIGVSSI</sequence>
<proteinExistence type="predicted"/>
<organism evidence="2 3">
    <name type="scientific">Crotalaria pallida</name>
    <name type="common">Smooth rattlebox</name>
    <name type="synonym">Crotalaria striata</name>
    <dbReference type="NCBI Taxonomy" id="3830"/>
    <lineage>
        <taxon>Eukaryota</taxon>
        <taxon>Viridiplantae</taxon>
        <taxon>Streptophyta</taxon>
        <taxon>Embryophyta</taxon>
        <taxon>Tracheophyta</taxon>
        <taxon>Spermatophyta</taxon>
        <taxon>Magnoliopsida</taxon>
        <taxon>eudicotyledons</taxon>
        <taxon>Gunneridae</taxon>
        <taxon>Pentapetalae</taxon>
        <taxon>rosids</taxon>
        <taxon>fabids</taxon>
        <taxon>Fabales</taxon>
        <taxon>Fabaceae</taxon>
        <taxon>Papilionoideae</taxon>
        <taxon>50 kb inversion clade</taxon>
        <taxon>genistoids sensu lato</taxon>
        <taxon>core genistoids</taxon>
        <taxon>Crotalarieae</taxon>
        <taxon>Crotalaria</taxon>
    </lineage>
</organism>
<keyword evidence="3" id="KW-1185">Reference proteome</keyword>
<dbReference type="EMBL" id="JAYWIO010000004">
    <property type="protein sequence ID" value="KAK7269672.1"/>
    <property type="molecule type" value="Genomic_DNA"/>
</dbReference>
<dbReference type="Proteomes" id="UP001372338">
    <property type="component" value="Unassembled WGS sequence"/>
</dbReference>
<dbReference type="Pfam" id="PF04398">
    <property type="entry name" value="DUF538"/>
    <property type="match status" value="1"/>
</dbReference>
<dbReference type="PANTHER" id="PTHR31676">
    <property type="entry name" value="T31J12.3 PROTEIN-RELATED"/>
    <property type="match status" value="1"/>
</dbReference>
<evidence type="ECO:0000256" key="1">
    <source>
        <dbReference type="SAM" id="SignalP"/>
    </source>
</evidence>
<gene>
    <name evidence="2" type="ORF">RIF29_22406</name>
</gene>
<feature type="chain" id="PRO_5042856193" evidence="1">
    <location>
        <begin position="20"/>
        <end position="158"/>
    </location>
</feature>
<dbReference type="AlphaFoldDB" id="A0AAN9F499"/>
<comment type="caution">
    <text evidence="2">The sequence shown here is derived from an EMBL/GenBank/DDBJ whole genome shotgun (WGS) entry which is preliminary data.</text>
</comment>
<dbReference type="InterPro" id="IPR036758">
    <property type="entry name" value="At5g01610-like"/>
</dbReference>
<name>A0AAN9F499_CROPI</name>
<keyword evidence="1" id="KW-0732">Signal</keyword>
<feature type="signal peptide" evidence="1">
    <location>
        <begin position="1"/>
        <end position="19"/>
    </location>
</feature>
<dbReference type="Gene3D" id="2.30.240.10">
    <property type="entry name" value="At5g01610-like"/>
    <property type="match status" value="1"/>
</dbReference>
<evidence type="ECO:0000313" key="3">
    <source>
        <dbReference type="Proteomes" id="UP001372338"/>
    </source>
</evidence>
<dbReference type="InterPro" id="IPR007493">
    <property type="entry name" value="DUF538"/>
</dbReference>
<dbReference type="SUPFAM" id="SSF141562">
    <property type="entry name" value="At5g01610-like"/>
    <property type="match status" value="1"/>
</dbReference>
<protein>
    <submittedName>
        <fullName evidence="2">Uncharacterized protein</fullName>
    </submittedName>
</protein>
<accession>A0AAN9F499</accession>